<accession>A0ABD3N9I6</accession>
<dbReference type="SMART" id="SM00584">
    <property type="entry name" value="TLDc"/>
    <property type="match status" value="1"/>
</dbReference>
<gene>
    <name evidence="6" type="ORF">ACHAWO_004106</name>
</gene>
<dbReference type="PANTHER" id="PTHR23354:SF62">
    <property type="entry name" value="MUSTARD, ISOFORM V"/>
    <property type="match status" value="1"/>
</dbReference>
<reference evidence="6 7" key="1">
    <citation type="submission" date="2024-10" db="EMBL/GenBank/DDBJ databases">
        <title>Updated reference genomes for cyclostephanoid diatoms.</title>
        <authorList>
            <person name="Roberts W.R."/>
            <person name="Alverson A.J."/>
        </authorList>
    </citation>
    <scope>NUCLEOTIDE SEQUENCE [LARGE SCALE GENOMIC DNA]</scope>
    <source>
        <strain evidence="6 7">AJA010-31</strain>
    </source>
</reference>
<evidence type="ECO:0000256" key="3">
    <source>
        <dbReference type="ARBA" id="ARBA00023128"/>
    </source>
</evidence>
<dbReference type="AlphaFoldDB" id="A0ABD3N9I6"/>
<evidence type="ECO:0000256" key="1">
    <source>
        <dbReference type="ARBA" id="ARBA00004173"/>
    </source>
</evidence>
<organism evidence="6 7">
    <name type="scientific">Cyclotella atomus</name>
    <dbReference type="NCBI Taxonomy" id="382360"/>
    <lineage>
        <taxon>Eukaryota</taxon>
        <taxon>Sar</taxon>
        <taxon>Stramenopiles</taxon>
        <taxon>Ochrophyta</taxon>
        <taxon>Bacillariophyta</taxon>
        <taxon>Coscinodiscophyceae</taxon>
        <taxon>Thalassiosirophycidae</taxon>
        <taxon>Stephanodiscales</taxon>
        <taxon>Stephanodiscaceae</taxon>
        <taxon>Cyclotella</taxon>
    </lineage>
</organism>
<proteinExistence type="inferred from homology"/>
<evidence type="ECO:0000313" key="6">
    <source>
        <dbReference type="EMBL" id="KAL3772744.1"/>
    </source>
</evidence>
<dbReference type="Pfam" id="PF07534">
    <property type="entry name" value="TLD"/>
    <property type="match status" value="1"/>
</dbReference>
<keyword evidence="3" id="KW-0496">Mitochondrion</keyword>
<dbReference type="InterPro" id="IPR006571">
    <property type="entry name" value="TLDc_dom"/>
</dbReference>
<dbReference type="PROSITE" id="PS51886">
    <property type="entry name" value="TLDC"/>
    <property type="match status" value="1"/>
</dbReference>
<evidence type="ECO:0000313" key="7">
    <source>
        <dbReference type="Proteomes" id="UP001530400"/>
    </source>
</evidence>
<evidence type="ECO:0000256" key="4">
    <source>
        <dbReference type="ARBA" id="ARBA00040604"/>
    </source>
</evidence>
<evidence type="ECO:0000256" key="2">
    <source>
        <dbReference type="ARBA" id="ARBA00009540"/>
    </source>
</evidence>
<dbReference type="Proteomes" id="UP001530400">
    <property type="component" value="Unassembled WGS sequence"/>
</dbReference>
<protein>
    <recommendedName>
        <fullName evidence="4">Oxidation resistance protein 1</fullName>
    </recommendedName>
</protein>
<dbReference type="PANTHER" id="PTHR23354">
    <property type="entry name" value="NUCLEOLAR PROTEIN 7/ESTROGEN RECEPTOR COACTIVATOR-RELATED"/>
    <property type="match status" value="1"/>
</dbReference>
<evidence type="ECO:0000259" key="5">
    <source>
        <dbReference type="PROSITE" id="PS51886"/>
    </source>
</evidence>
<dbReference type="EMBL" id="JALLPJ020001261">
    <property type="protein sequence ID" value="KAL3772744.1"/>
    <property type="molecule type" value="Genomic_DNA"/>
</dbReference>
<comment type="caution">
    <text evidence="6">The sequence shown here is derived from an EMBL/GenBank/DDBJ whole genome shotgun (WGS) entry which is preliminary data.</text>
</comment>
<dbReference type="GO" id="GO:0005739">
    <property type="term" value="C:mitochondrion"/>
    <property type="evidence" value="ECO:0007669"/>
    <property type="project" value="UniProtKB-SubCell"/>
</dbReference>
<sequence>MHSLHDDNSIDNAIPHTTTQRIFFCVEEMDNLIGWCYGPSKYKDTTLETEPFRMGNSASSSKTADLAKERTYIRGLGNRFPLGDSELRKYVWCYQQLATGVPTPTESDGSPLQSLVVWSAVYGDYNPYAKVQSESIHAADPMPSVRKLMEALSIVEQHILPSGLGKRFIESLGLNTSQQVPSANSSVNFHKHTSSEDIAAWQSNYYSISSVANEEGSNYPLEDFLEGISASCGRRGSRSSLTKMFMLSCKDGSKTAHAKDAICTAYCLTLAASYLKNVATSTEPIDWKSFLPQKSDQDRKAMVDSLINYAKKRRQDGGGGFAGNFDYSATSNSSGEESGAVTLDEFLEWAESTVPIICSALPTFLHVILSYFTPNNKTKQDDDDSSKRFPPGVTPLWIPSLTVETKESATSRASSSFVDPSAALFDLFTLSCTSIPLASGRWHRLFSSEANGLSCNRLMHSILGFGGPTLILIRAKNGYGTFGAYTFTPWSQESAAFYGNSDCFLFRLGPEPFALYRPKGSGGTTFGMDDFGTKNNNEKDETRNYQYFNPESRSKGYDELAHGIGFGGTSDQPRLYIDEILDGSCAKSNDLTFDNGPLLSGNPSSNGGFEVEAIEAWGVGTTQQIEEALFARDAQRDEAAKRIRQAMKGAKGQFMEDMQAGLIGNKNFQHREQMRGRDGGCNMDKDGGD</sequence>
<keyword evidence="7" id="KW-1185">Reference proteome</keyword>
<name>A0ABD3N9I6_9STRA</name>
<comment type="subcellular location">
    <subcellularLocation>
        <location evidence="1">Mitochondrion</location>
    </subcellularLocation>
</comment>
<feature type="domain" description="TLDc" evidence="5">
    <location>
        <begin position="417"/>
        <end position="620"/>
    </location>
</feature>
<comment type="similarity">
    <text evidence="2">Belongs to the OXR1 family.</text>
</comment>